<protein>
    <submittedName>
        <fullName evidence="1">Uncharacterized protein</fullName>
    </submittedName>
</protein>
<comment type="caution">
    <text evidence="1">The sequence shown here is derived from an EMBL/GenBank/DDBJ whole genome shotgun (WGS) entry which is preliminary data.</text>
</comment>
<reference evidence="1" key="1">
    <citation type="submission" date="2022-11" db="EMBL/GenBank/DDBJ databases">
        <title>Genome Sequence of Boeremia exigua.</title>
        <authorList>
            <person name="Buettner E."/>
        </authorList>
    </citation>
    <scope>NUCLEOTIDE SEQUENCE</scope>
    <source>
        <strain evidence="1">CU02</strain>
    </source>
</reference>
<keyword evidence="2" id="KW-1185">Reference proteome</keyword>
<sequence>MVRLRREDYTIGWVCALPIELAAAQEMLDDEHETPLYDAHDTNLYTCGQVGEHNVVIACLPEDQTGTHSAAAVAVQMKTTFPATRFGLMVGIGGGVPSEEADVRLGDVVVNKPSITHGGVVQYNSGKATLSGFERIGTLSAPPTVLLNAISSLRARQIRGKSRLLQYLSKLDALPNFSREAAGSDNLFETEYEHVGNGATCRKCDSSFSIAREPRKQDVVVHYGTIASGNQVIRSATERDKVSEELGGVMCFEMEAAGLMNSFPCLVVRGICDYADSHKNKRWQAYAAGTAAAYAKELLSVIPPAEVADSNTVEEMIEVADERESQLSFPKRILEQVSTIPSTVSQTHRYSDNIWSLTSKGSEVITDDTNHSTLDPMYSTRDEKQHISLSKPSMARTVYTPSATLTSPALENKGYISGLANELFEVVNSPNPTRDTLDRISQLLPGLLRAFAVKIGYQAPTSMHRDVMFEENVCYRNVQESFQRSIEYVFQAEEFVEVDEELSKDAVNRYMNDTERYDEVPEQHIEDDSTDDHGQQDDGLGNSNILDFILQTPAYRWLVATLERETTLARASPDLMENIGTQIRDMMPLHHEEISRKTSSQEYKATFELLWNPLQFIKDHQFDESTEGVLEEAITLTGTIDDAQALTTLEYLCQVWPASGVYVMQLITEVACNSPDHFADSNLPDGTELQARIKGSRLIVHAVGSSESLVETGQQLAWLGAALQPSPVKNGIAHCVPHVQECRPAHAGLSIEPSEQRYQDGVFCQLDFEVTVRESSTTRSEQSGLCWHDMFTNPILVSGFPIPSKPKSSLGLELPFDLLAGIVGASQAMGVQAMERLDGLLLWHFSFNKEGKRFSYLDVPLKNACDINVHQLNDVRHVVGWLRDSSYHAGAKDASYDLKGSGLPQPHAGALLEKLTINLGKIFTAGLTISLRVRRISPHLVRDAYEQKLMWIERQYVVLWDEETKRGWLVNGTSALLHLVRMSLKQYEEHSLSNGLLFNKDKMQNASEYEPASAAKVLGDQRNRNLEVWHGKSEQSKEEEGKHLAGQRSSTSRKSKKSTYLFENLVEQKLGVLELLIESQKELANPNGLNMKFRFRKHLEGWDITDLAAERDPEPRVATLKALGYGWVNLVNSISAITLFGRGFGNLITPSTTKKICPRWSHLPEGQYHLAVSMCDMDNIMRAFSRKNHGGIEVVPGLLWHSPTDSFVFCSCQKHRNPKTSPEPSFTHYNPVQGLLPKRLGAIPKSVEPGNPNNRGAVIFGHVVSWGSVTGVDKTETDPPEMPSPLPLSGPKQVAFRPDTSVRSSFVDHHSSKRFKSTYGDVSHSLPSVNNTMITEKEPWSRHVKASVAMSQFHMDDSDDEESNDNADNIRKMWWDISYPPRYVPPNQAAPKSLGINKHTRITPRDSACPPSEEDSHSNSASALERGLS</sequence>
<gene>
    <name evidence="1" type="ORF">OPT61_g1930</name>
</gene>
<organism evidence="1 2">
    <name type="scientific">Boeremia exigua</name>
    <dbReference type="NCBI Taxonomy" id="749465"/>
    <lineage>
        <taxon>Eukaryota</taxon>
        <taxon>Fungi</taxon>
        <taxon>Dikarya</taxon>
        <taxon>Ascomycota</taxon>
        <taxon>Pezizomycotina</taxon>
        <taxon>Dothideomycetes</taxon>
        <taxon>Pleosporomycetidae</taxon>
        <taxon>Pleosporales</taxon>
        <taxon>Pleosporineae</taxon>
        <taxon>Didymellaceae</taxon>
        <taxon>Boeremia</taxon>
    </lineage>
</organism>
<evidence type="ECO:0000313" key="2">
    <source>
        <dbReference type="Proteomes" id="UP001153331"/>
    </source>
</evidence>
<accession>A0ACC2INB6</accession>
<name>A0ACC2INB6_9PLEO</name>
<dbReference type="EMBL" id="JAPHNI010000082">
    <property type="protein sequence ID" value="KAJ8116705.1"/>
    <property type="molecule type" value="Genomic_DNA"/>
</dbReference>
<proteinExistence type="predicted"/>
<dbReference type="Proteomes" id="UP001153331">
    <property type="component" value="Unassembled WGS sequence"/>
</dbReference>
<evidence type="ECO:0000313" key="1">
    <source>
        <dbReference type="EMBL" id="KAJ8116705.1"/>
    </source>
</evidence>